<evidence type="ECO:0000256" key="1">
    <source>
        <dbReference type="SAM" id="Coils"/>
    </source>
</evidence>
<evidence type="ECO:0000256" key="2">
    <source>
        <dbReference type="SAM" id="MobiDB-lite"/>
    </source>
</evidence>
<dbReference type="AlphaFoldDB" id="A0A1A9UQ57"/>
<name>A0A1A9UQ57_GLOAU</name>
<evidence type="ECO:0000313" key="3">
    <source>
        <dbReference type="EnsemblMetazoa" id="GAUT011824-PA"/>
    </source>
</evidence>
<accession>A0A1A9UQ57</accession>
<feature type="coiled-coil region" evidence="1">
    <location>
        <begin position="153"/>
        <end position="180"/>
    </location>
</feature>
<evidence type="ECO:0000313" key="4">
    <source>
        <dbReference type="Proteomes" id="UP000078200"/>
    </source>
</evidence>
<organism evidence="3 4">
    <name type="scientific">Glossina austeni</name>
    <name type="common">Savannah tsetse fly</name>
    <dbReference type="NCBI Taxonomy" id="7395"/>
    <lineage>
        <taxon>Eukaryota</taxon>
        <taxon>Metazoa</taxon>
        <taxon>Ecdysozoa</taxon>
        <taxon>Arthropoda</taxon>
        <taxon>Hexapoda</taxon>
        <taxon>Insecta</taxon>
        <taxon>Pterygota</taxon>
        <taxon>Neoptera</taxon>
        <taxon>Endopterygota</taxon>
        <taxon>Diptera</taxon>
        <taxon>Brachycera</taxon>
        <taxon>Muscomorpha</taxon>
        <taxon>Hippoboscoidea</taxon>
        <taxon>Glossinidae</taxon>
        <taxon>Glossina</taxon>
    </lineage>
</organism>
<protein>
    <submittedName>
        <fullName evidence="3">Uncharacterized protein</fullName>
    </submittedName>
</protein>
<reference evidence="3" key="1">
    <citation type="submission" date="2020-05" db="UniProtKB">
        <authorList>
            <consortium name="EnsemblMetazoa"/>
        </authorList>
    </citation>
    <scope>IDENTIFICATION</scope>
    <source>
        <strain evidence="3">TTRI</strain>
    </source>
</reference>
<dbReference type="EnsemblMetazoa" id="GAUT011824-RA">
    <property type="protein sequence ID" value="GAUT011824-PA"/>
    <property type="gene ID" value="GAUT011824"/>
</dbReference>
<proteinExistence type="predicted"/>
<feature type="compositionally biased region" description="Basic and acidic residues" evidence="2">
    <location>
        <begin position="218"/>
        <end position="228"/>
    </location>
</feature>
<dbReference type="VEuPathDB" id="VectorBase:GAUT011824"/>
<keyword evidence="1" id="KW-0175">Coiled coil</keyword>
<feature type="region of interest" description="Disordered" evidence="2">
    <location>
        <begin position="218"/>
        <end position="238"/>
    </location>
</feature>
<sequence>MESCTSPRTSHHRSPSIRQSDCQFAYSSYTRRTFVQRPNRTRQRLIPLTPEIRKVMMDFNASRSNTSISEKQFYNTLSITSLIREEVQNILHELSIPDKFIRKEEIDELIEKCLKEKVTIVQEQEIRSTQASEADTNQEIEVTVEMMNETDKNKLIVENFQILEQRITTLEERLSNMLQNIPKIRHLHARNFKINTGVIEGELRQMINKADIPVAKTAEKGNGDENEHSPTTVPPISSSTYDDLYYARREYTMNLLNYKKSLDSLQLNEKPKLNPFKKPLNTETTLNENKKSKRTSSFLKAEM</sequence>
<feature type="compositionally biased region" description="Low complexity" evidence="2">
    <location>
        <begin position="229"/>
        <end position="238"/>
    </location>
</feature>
<keyword evidence="4" id="KW-1185">Reference proteome</keyword>
<dbReference type="Proteomes" id="UP000078200">
    <property type="component" value="Unassembled WGS sequence"/>
</dbReference>